<evidence type="ECO:0000313" key="2">
    <source>
        <dbReference type="Proteomes" id="UP000184611"/>
    </source>
</evidence>
<gene>
    <name evidence="1" type="ORF">SAMN05443547_1610</name>
</gene>
<dbReference type="RefSeq" id="WP_073583168.1">
    <property type="nucleotide sequence ID" value="NZ_CBCSEA010000006.1"/>
</dbReference>
<dbReference type="EMBL" id="FRYK01000002">
    <property type="protein sequence ID" value="SHO73255.1"/>
    <property type="molecule type" value="Genomic_DNA"/>
</dbReference>
<name>A0A1M7ZWI6_9FLAO</name>
<accession>A0A1M7ZWI6</accession>
<organism evidence="1 2">
    <name type="scientific">Flavobacterium cucumis</name>
    <dbReference type="NCBI Taxonomy" id="416016"/>
    <lineage>
        <taxon>Bacteria</taxon>
        <taxon>Pseudomonadati</taxon>
        <taxon>Bacteroidota</taxon>
        <taxon>Flavobacteriia</taxon>
        <taxon>Flavobacteriales</taxon>
        <taxon>Flavobacteriaceae</taxon>
        <taxon>Flavobacterium</taxon>
    </lineage>
</organism>
<protein>
    <recommendedName>
        <fullName evidence="3">Tetratricopeptide repeat-containing protein</fullName>
    </recommendedName>
</protein>
<dbReference type="Proteomes" id="UP000184611">
    <property type="component" value="Unassembled WGS sequence"/>
</dbReference>
<sequence length="211" mass="24120">MHPFLVYYHNPATTHETLEQKAFEFQSLKGTAVHTLAEAFVADYARAEAYFLLQIIQEQGSKTEAELLYEACVVNHRLKEKVSAQLLETFGKLKYEPAFKMLYHYALEALQPKDYYTNMYAVFGLIAYQPQGLDEVIKKAITTTFGQTFFCEYLPALALLLPPNDAIAQPIYESYINHCAEDCSAGYKMALEHLEQHKPKEESLFEKLVNG</sequence>
<evidence type="ECO:0008006" key="3">
    <source>
        <dbReference type="Google" id="ProtNLM"/>
    </source>
</evidence>
<dbReference type="AlphaFoldDB" id="A0A1M7ZWI6"/>
<proteinExistence type="predicted"/>
<evidence type="ECO:0000313" key="1">
    <source>
        <dbReference type="EMBL" id="SHO73255.1"/>
    </source>
</evidence>
<reference evidence="2" key="1">
    <citation type="submission" date="2016-12" db="EMBL/GenBank/DDBJ databases">
        <authorList>
            <person name="Varghese N."/>
            <person name="Submissions S."/>
        </authorList>
    </citation>
    <scope>NUCLEOTIDE SEQUENCE [LARGE SCALE GENOMIC DNA]</scope>
    <source>
        <strain evidence="2">DSM 18830</strain>
    </source>
</reference>
<keyword evidence="2" id="KW-1185">Reference proteome</keyword>
<dbReference type="STRING" id="416016.SAMN05443547_1610"/>